<dbReference type="Proteomes" id="UP000290218">
    <property type="component" value="Unassembled WGS sequence"/>
</dbReference>
<dbReference type="GO" id="GO:0005524">
    <property type="term" value="F:ATP binding"/>
    <property type="evidence" value="ECO:0007669"/>
    <property type="project" value="UniProtKB-UniRule"/>
</dbReference>
<keyword evidence="10" id="KW-1003">Cell membrane</keyword>
<dbReference type="InterPro" id="IPR018303">
    <property type="entry name" value="ATPase_P-typ_P_site"/>
</dbReference>
<sequence length="673" mass="70818">MTPTDFHSWTHATPNPDDPTMSQEQHPDSHDDSCSHGHGDEADRRETISLVVSGGLVGAALLAHLTVFGSKNVTAALAFGAIASGGWFLVPKAWAAVRKFRPDINLLVVIAAIGASIIGEWVEASAVVFLFGVAEWLEGWADRRARRATRALLELAPQTARMMRDGRLVEVPVDQVGVGKIIAVASGMSVPLDGVVVSGESSVNQAPITGESVPVDKRVGDPVFAGTINGEGSLEVQVSKAAGDTTLARIIRLVTEAQEQKAPTQRFVDVFARHYTPTVTVMALLISLIPPLAMGGEWSVWLYRACVLLIIACPCALVISTPVSIVAGLTALARRGVLVKGGAHLETIGRLKGLAVDKTGTITEGKPKVQGVEPVGSATESDVLRIAAAIDDHSAHPLAKAVVAHAHERQIAFPRAENYQARSGRGAEGRVDGHDYFVGNHRFTHELGVCSDDVERRLAAVEERGLSVVVVGHRPHDGCKGEVFGIIAVGDTLRPNAKAAVADLHAAGVVEVVMLSGDNQRTADYIARQVGIDVARGDLLPEQKVEAVKALREKHGVAGMVGDGVNDAPAMATASIGIAMGAAGTDAAIETADIALMQDDLGKIADSIRLGRRTLSIVYFNITFALALKAVFLVLTLLGHASLWFAILADTGATLLVIANALRLLRAPKPAAS</sequence>
<proteinExistence type="inferred from homology"/>
<dbReference type="NCBIfam" id="TIGR01494">
    <property type="entry name" value="ATPase_P-type"/>
    <property type="match status" value="1"/>
</dbReference>
<feature type="region of interest" description="Disordered" evidence="11">
    <location>
        <begin position="1"/>
        <end position="41"/>
    </location>
</feature>
<dbReference type="SUPFAM" id="SSF81665">
    <property type="entry name" value="Calcium ATPase, transmembrane domain M"/>
    <property type="match status" value="1"/>
</dbReference>
<dbReference type="SUPFAM" id="SSF56784">
    <property type="entry name" value="HAD-like"/>
    <property type="match status" value="1"/>
</dbReference>
<dbReference type="InterPro" id="IPR023298">
    <property type="entry name" value="ATPase_P-typ_TM_dom_sf"/>
</dbReference>
<evidence type="ECO:0000256" key="4">
    <source>
        <dbReference type="ARBA" id="ARBA00022723"/>
    </source>
</evidence>
<dbReference type="InterPro" id="IPR027256">
    <property type="entry name" value="P-typ_ATPase_IB"/>
</dbReference>
<dbReference type="FunFam" id="2.70.150.10:FF:000002">
    <property type="entry name" value="Copper-transporting ATPase 1, putative"/>
    <property type="match status" value="1"/>
</dbReference>
<dbReference type="Gene3D" id="3.40.50.1000">
    <property type="entry name" value="HAD superfamily/HAD-like"/>
    <property type="match status" value="1"/>
</dbReference>
<name>A0A4Q1C6I2_9BACT</name>
<dbReference type="SUPFAM" id="SSF81653">
    <property type="entry name" value="Calcium ATPase, transduction domain A"/>
    <property type="match status" value="1"/>
</dbReference>
<feature type="compositionally biased region" description="Polar residues" evidence="11">
    <location>
        <begin position="1"/>
        <end position="13"/>
    </location>
</feature>
<dbReference type="InterPro" id="IPR044492">
    <property type="entry name" value="P_typ_ATPase_HD_dom"/>
</dbReference>
<evidence type="ECO:0000256" key="9">
    <source>
        <dbReference type="ARBA" id="ARBA00047308"/>
    </source>
</evidence>
<comment type="catalytic activity">
    <reaction evidence="9">
        <text>Zn(2+)(in) + ATP + H2O = Zn(2+)(out) + ADP + phosphate + H(+)</text>
        <dbReference type="Rhea" id="RHEA:20621"/>
        <dbReference type="ChEBI" id="CHEBI:15377"/>
        <dbReference type="ChEBI" id="CHEBI:15378"/>
        <dbReference type="ChEBI" id="CHEBI:29105"/>
        <dbReference type="ChEBI" id="CHEBI:30616"/>
        <dbReference type="ChEBI" id="CHEBI:43474"/>
        <dbReference type="ChEBI" id="CHEBI:456216"/>
        <dbReference type="EC" id="7.2.2.12"/>
    </reaction>
</comment>
<evidence type="ECO:0000256" key="7">
    <source>
        <dbReference type="ARBA" id="ARBA00023136"/>
    </source>
</evidence>
<feature type="transmembrane region" description="Helical" evidence="10">
    <location>
        <begin position="644"/>
        <end position="665"/>
    </location>
</feature>
<evidence type="ECO:0000256" key="5">
    <source>
        <dbReference type="ARBA" id="ARBA00022967"/>
    </source>
</evidence>
<dbReference type="InterPro" id="IPR008250">
    <property type="entry name" value="ATPase_P-typ_transduc_dom_A_sf"/>
</dbReference>
<dbReference type="GO" id="GO:0004190">
    <property type="term" value="F:aspartic-type endopeptidase activity"/>
    <property type="evidence" value="ECO:0007669"/>
    <property type="project" value="InterPro"/>
</dbReference>
<dbReference type="InterPro" id="IPR001969">
    <property type="entry name" value="Aspartic_peptidase_AS"/>
</dbReference>
<evidence type="ECO:0000256" key="2">
    <source>
        <dbReference type="ARBA" id="ARBA00006024"/>
    </source>
</evidence>
<keyword evidence="6 10" id="KW-1133">Transmembrane helix</keyword>
<dbReference type="InterPro" id="IPR023299">
    <property type="entry name" value="ATPase_P-typ_cyto_dom_N"/>
</dbReference>
<dbReference type="Pfam" id="PF00702">
    <property type="entry name" value="Hydrolase"/>
    <property type="match status" value="1"/>
</dbReference>
<feature type="transmembrane region" description="Helical" evidence="10">
    <location>
        <begin position="275"/>
        <end position="295"/>
    </location>
</feature>
<dbReference type="Gene3D" id="2.70.150.10">
    <property type="entry name" value="Calcium-transporting ATPase, cytoplasmic transduction domain A"/>
    <property type="match status" value="1"/>
</dbReference>
<dbReference type="GO" id="GO:0016887">
    <property type="term" value="F:ATP hydrolysis activity"/>
    <property type="evidence" value="ECO:0007669"/>
    <property type="project" value="InterPro"/>
</dbReference>
<evidence type="ECO:0000256" key="8">
    <source>
        <dbReference type="ARBA" id="ARBA00039097"/>
    </source>
</evidence>
<keyword evidence="4 10" id="KW-0479">Metal-binding</keyword>
<evidence type="ECO:0000256" key="3">
    <source>
        <dbReference type="ARBA" id="ARBA00022692"/>
    </source>
</evidence>
<evidence type="ECO:0000256" key="10">
    <source>
        <dbReference type="RuleBase" id="RU362081"/>
    </source>
</evidence>
<keyword evidence="3 10" id="KW-0812">Transmembrane</keyword>
<evidence type="ECO:0000256" key="6">
    <source>
        <dbReference type="ARBA" id="ARBA00022989"/>
    </source>
</evidence>
<dbReference type="AlphaFoldDB" id="A0A4Q1C6I2"/>
<dbReference type="Pfam" id="PF00122">
    <property type="entry name" value="E1-E2_ATPase"/>
    <property type="match status" value="1"/>
</dbReference>
<comment type="subcellular location">
    <subcellularLocation>
        <location evidence="10">Cell membrane</location>
    </subcellularLocation>
    <subcellularLocation>
        <location evidence="1">Membrane</location>
    </subcellularLocation>
</comment>
<dbReference type="GO" id="GO:0005886">
    <property type="term" value="C:plasma membrane"/>
    <property type="evidence" value="ECO:0007669"/>
    <property type="project" value="UniProtKB-SubCell"/>
</dbReference>
<dbReference type="PANTHER" id="PTHR48085">
    <property type="entry name" value="CADMIUM/ZINC-TRANSPORTING ATPASE HMA2-RELATED"/>
    <property type="match status" value="1"/>
</dbReference>
<dbReference type="InterPro" id="IPR059000">
    <property type="entry name" value="ATPase_P-type_domA"/>
</dbReference>
<keyword evidence="10" id="KW-0067">ATP-binding</keyword>
<evidence type="ECO:0000256" key="11">
    <source>
        <dbReference type="SAM" id="MobiDB-lite"/>
    </source>
</evidence>
<dbReference type="NCBIfam" id="TIGR01512">
    <property type="entry name" value="ATPase-IB2_Cd"/>
    <property type="match status" value="1"/>
</dbReference>
<reference evidence="13 14" key="1">
    <citation type="submission" date="2019-01" db="EMBL/GenBank/DDBJ databases">
        <title>Lacunisphaera sp. strain TWA-58.</title>
        <authorList>
            <person name="Chen W.-M."/>
        </authorList>
    </citation>
    <scope>NUCLEOTIDE SEQUENCE [LARGE SCALE GENOMIC DNA]</scope>
    <source>
        <strain evidence="13 14">TWA-58</strain>
    </source>
</reference>
<protein>
    <recommendedName>
        <fullName evidence="8">P-type Zn(2+) transporter</fullName>
        <ecNumber evidence="8">7.2.2.12</ecNumber>
    </recommendedName>
</protein>
<dbReference type="PROSITE" id="PS00154">
    <property type="entry name" value="ATPASE_E1_E2"/>
    <property type="match status" value="1"/>
</dbReference>
<evidence type="ECO:0000313" key="13">
    <source>
        <dbReference type="EMBL" id="RXK54398.1"/>
    </source>
</evidence>
<dbReference type="EMBL" id="SDHX01000001">
    <property type="protein sequence ID" value="RXK54398.1"/>
    <property type="molecule type" value="Genomic_DNA"/>
</dbReference>
<dbReference type="Gene3D" id="3.40.1110.10">
    <property type="entry name" value="Calcium-transporting ATPase, cytoplasmic domain N"/>
    <property type="match status" value="1"/>
</dbReference>
<dbReference type="PANTHER" id="PTHR48085:SF5">
    <property type="entry name" value="CADMIUM_ZINC-TRANSPORTING ATPASE HMA4-RELATED"/>
    <property type="match status" value="1"/>
</dbReference>
<dbReference type="GO" id="GO:0016463">
    <property type="term" value="F:P-type zinc transporter activity"/>
    <property type="evidence" value="ECO:0007669"/>
    <property type="project" value="UniProtKB-EC"/>
</dbReference>
<evidence type="ECO:0000259" key="12">
    <source>
        <dbReference type="Pfam" id="PF00122"/>
    </source>
</evidence>
<evidence type="ECO:0000256" key="1">
    <source>
        <dbReference type="ARBA" id="ARBA00004370"/>
    </source>
</evidence>
<feature type="compositionally biased region" description="Basic and acidic residues" evidence="11">
    <location>
        <begin position="25"/>
        <end position="41"/>
    </location>
</feature>
<organism evidence="13 14">
    <name type="scientific">Oleiharenicola lentus</name>
    <dbReference type="NCBI Taxonomy" id="2508720"/>
    <lineage>
        <taxon>Bacteria</taxon>
        <taxon>Pseudomonadati</taxon>
        <taxon>Verrucomicrobiota</taxon>
        <taxon>Opitutia</taxon>
        <taxon>Opitutales</taxon>
        <taxon>Opitutaceae</taxon>
        <taxon>Oleiharenicola</taxon>
    </lineage>
</organism>
<feature type="domain" description="P-type ATPase A" evidence="12">
    <location>
        <begin position="154"/>
        <end position="254"/>
    </location>
</feature>
<dbReference type="GO" id="GO:0006508">
    <property type="term" value="P:proteolysis"/>
    <property type="evidence" value="ECO:0007669"/>
    <property type="project" value="InterPro"/>
</dbReference>
<dbReference type="PROSITE" id="PS00141">
    <property type="entry name" value="ASP_PROTEASE"/>
    <property type="match status" value="1"/>
</dbReference>
<keyword evidence="5" id="KW-1278">Translocase</keyword>
<feature type="transmembrane region" description="Helical" evidence="10">
    <location>
        <begin position="301"/>
        <end position="332"/>
    </location>
</feature>
<evidence type="ECO:0000313" key="14">
    <source>
        <dbReference type="Proteomes" id="UP000290218"/>
    </source>
</evidence>
<dbReference type="OrthoDB" id="199028at2"/>
<dbReference type="SFLD" id="SFLDF00027">
    <property type="entry name" value="p-type_atpase"/>
    <property type="match status" value="1"/>
</dbReference>
<comment type="similarity">
    <text evidence="2 10">Belongs to the cation transport ATPase (P-type) (TC 3.A.3) family. Type IB subfamily.</text>
</comment>
<dbReference type="PRINTS" id="PR00119">
    <property type="entry name" value="CATATPASE"/>
</dbReference>
<keyword evidence="14" id="KW-1185">Reference proteome</keyword>
<dbReference type="SFLD" id="SFLDS00003">
    <property type="entry name" value="Haloacid_Dehalogenase"/>
    <property type="match status" value="1"/>
</dbReference>
<keyword evidence="13" id="KW-0378">Hydrolase</keyword>
<dbReference type="EC" id="7.2.2.12" evidence="8"/>
<feature type="transmembrane region" description="Helical" evidence="10">
    <location>
        <begin position="48"/>
        <end position="67"/>
    </location>
</feature>
<dbReference type="SFLD" id="SFLDG00002">
    <property type="entry name" value="C1.7:_P-type_atpase_like"/>
    <property type="match status" value="1"/>
</dbReference>
<dbReference type="GO" id="GO:0046872">
    <property type="term" value="F:metal ion binding"/>
    <property type="evidence" value="ECO:0007669"/>
    <property type="project" value="UniProtKB-KW"/>
</dbReference>
<dbReference type="InterPro" id="IPR036412">
    <property type="entry name" value="HAD-like_sf"/>
</dbReference>
<accession>A0A4Q1C6I2</accession>
<gene>
    <name evidence="13" type="primary">cadA</name>
    <name evidence="13" type="ORF">ESB00_00425</name>
</gene>
<dbReference type="InterPro" id="IPR001757">
    <property type="entry name" value="P_typ_ATPase"/>
</dbReference>
<dbReference type="InterPro" id="IPR051014">
    <property type="entry name" value="Cation_Transport_ATPase_IB"/>
</dbReference>
<comment type="caution">
    <text evidence="13">The sequence shown here is derived from an EMBL/GenBank/DDBJ whole genome shotgun (WGS) entry which is preliminary data.</text>
</comment>
<feature type="transmembrane region" description="Helical" evidence="10">
    <location>
        <begin position="73"/>
        <end position="90"/>
    </location>
</feature>
<dbReference type="NCBIfam" id="TIGR01525">
    <property type="entry name" value="ATPase-IB_hvy"/>
    <property type="match status" value="1"/>
</dbReference>
<dbReference type="InterPro" id="IPR023214">
    <property type="entry name" value="HAD_sf"/>
</dbReference>
<feature type="transmembrane region" description="Helical" evidence="10">
    <location>
        <begin position="617"/>
        <end position="638"/>
    </location>
</feature>
<keyword evidence="10" id="KW-0547">Nucleotide-binding</keyword>
<keyword evidence="7 10" id="KW-0472">Membrane</keyword>